<comment type="caution">
    <text evidence="1">The sequence shown here is derived from an EMBL/GenBank/DDBJ whole genome shotgun (WGS) entry which is preliminary data.</text>
</comment>
<evidence type="ECO:0008006" key="3">
    <source>
        <dbReference type="Google" id="ProtNLM"/>
    </source>
</evidence>
<organism evidence="1 2">
    <name type="scientific">Rehmannia glutinosa</name>
    <name type="common">Chinese foxglove</name>
    <dbReference type="NCBI Taxonomy" id="99300"/>
    <lineage>
        <taxon>Eukaryota</taxon>
        <taxon>Viridiplantae</taxon>
        <taxon>Streptophyta</taxon>
        <taxon>Embryophyta</taxon>
        <taxon>Tracheophyta</taxon>
        <taxon>Spermatophyta</taxon>
        <taxon>Magnoliopsida</taxon>
        <taxon>eudicotyledons</taxon>
        <taxon>Gunneridae</taxon>
        <taxon>Pentapetalae</taxon>
        <taxon>asterids</taxon>
        <taxon>lamiids</taxon>
        <taxon>Lamiales</taxon>
        <taxon>Orobanchaceae</taxon>
        <taxon>Rehmannieae</taxon>
        <taxon>Rehmannia</taxon>
    </lineage>
</organism>
<protein>
    <recommendedName>
        <fullName evidence="3">F-box/kelch-repeat protein</fullName>
    </recommendedName>
</protein>
<keyword evidence="2" id="KW-1185">Reference proteome</keyword>
<gene>
    <name evidence="1" type="ORF">DH2020_029061</name>
</gene>
<accession>A0ABR0VPN0</accession>
<dbReference type="PANTHER" id="PTHR47590:SF1">
    <property type="entry name" value="F-BOX_KELCH-REPEAT PROTEIN SKIP25"/>
    <property type="match status" value="1"/>
</dbReference>
<dbReference type="Gene3D" id="2.120.10.80">
    <property type="entry name" value="Kelch-type beta propeller"/>
    <property type="match status" value="1"/>
</dbReference>
<reference evidence="1 2" key="1">
    <citation type="journal article" date="2021" name="Comput. Struct. Biotechnol. J.">
        <title>De novo genome assembly of the potent medicinal plant Rehmannia glutinosa using nanopore technology.</title>
        <authorList>
            <person name="Ma L."/>
            <person name="Dong C."/>
            <person name="Song C."/>
            <person name="Wang X."/>
            <person name="Zheng X."/>
            <person name="Niu Y."/>
            <person name="Chen S."/>
            <person name="Feng W."/>
        </authorList>
    </citation>
    <scope>NUCLEOTIDE SEQUENCE [LARGE SCALE GENOMIC DNA]</scope>
    <source>
        <strain evidence="1">DH-2019</strain>
    </source>
</reference>
<name>A0ABR0VPN0_REHGL</name>
<dbReference type="InterPro" id="IPR036047">
    <property type="entry name" value="F-box-like_dom_sf"/>
</dbReference>
<dbReference type="SUPFAM" id="SSF117281">
    <property type="entry name" value="Kelch motif"/>
    <property type="match status" value="1"/>
</dbReference>
<dbReference type="PANTHER" id="PTHR47590">
    <property type="entry name" value="F-BOX/KELCH-REPEAT PROTEIN SKIP25"/>
    <property type="match status" value="1"/>
</dbReference>
<evidence type="ECO:0000313" key="2">
    <source>
        <dbReference type="Proteomes" id="UP001318860"/>
    </source>
</evidence>
<evidence type="ECO:0000313" key="1">
    <source>
        <dbReference type="EMBL" id="KAK6137196.1"/>
    </source>
</evidence>
<dbReference type="Proteomes" id="UP001318860">
    <property type="component" value="Unassembled WGS sequence"/>
</dbReference>
<sequence>MVGSLTNNCDISNFALYGTIKRYGSYGAVQHANSCGTKDAIFSTNKLVLFYQDGQFDPIAPHSKLPLFPSQNQMNNLTAITTPHYSLSSDSACKRQKHRQPLLPGLPDHIAQLCLSLVPPSTLYSVCRSWRRLIYSPSFPPFLSLYAIFSSTEIQSDLSNPIQFSSFDPISCKWLPIPNPPPEPPIRLLLRHPSFISRYLPIQSVVVSGKLVLLAATAGEFLPALSKPLIFDPLSQKWAHGPPISVPRRWCAAGTSRGVVYVASGIGAHYDNDVARSVEKWNFDVQQDRLQNQRRWRWEKMAKLRDAKFSREAIDAVGWKGKLCMVNVKGVGAKEGIIYDVERDTWEEMPEGMLAGWRGPAAAMEEETIYMVDESKGWLKKYDHVKDTWVEVVKNEMLKGAQQVVAAGGKVCVLCADCVGIAVVDVAAAPPARIWTVEVPPGFEAVGIHVLPRLCSSDV</sequence>
<dbReference type="EMBL" id="JABTTQ020000876">
    <property type="protein sequence ID" value="KAK6137196.1"/>
    <property type="molecule type" value="Genomic_DNA"/>
</dbReference>
<dbReference type="InterPro" id="IPR015915">
    <property type="entry name" value="Kelch-typ_b-propeller"/>
</dbReference>
<proteinExistence type="predicted"/>
<dbReference type="SUPFAM" id="SSF81383">
    <property type="entry name" value="F-box domain"/>
    <property type="match status" value="1"/>
</dbReference>